<name>A0A6J6F4X7_9ZZZZ</name>
<sequence length="354" mass="39062">MRGVNPAIETPAQVVDDCMRIPGAEIRVELLTLVSHAIAIGVLEIPDVRRGAGDDAFLIKYEAGDEFELVGKDMLFVHHAVAIGVFEPGNAVDGIAVVFFRPGAAVLPLLHIQLAAAVRILGRLADPQAALFIPVDVHDLVDERLGGDEREIELGMHFDFLRGLVRMRGTALDVAEVVAEFLRLAKFVRVFTLAGPGDAAQEQRAQRRMAEVFVIVAGDAHERTVGILFIGPHLWLDVVDADDLAALGDFLGALVRLFVACPLRFRRVGTGQDATLWKQVHVVIDLVVHGEVRHVLGDRVLLVRKVEMHRAFEPLRWPLMIPRTSNKGFKPRRISRDRSCVDRHDATAAGHEFE</sequence>
<evidence type="ECO:0000256" key="1">
    <source>
        <dbReference type="SAM" id="MobiDB-lite"/>
    </source>
</evidence>
<gene>
    <name evidence="2" type="ORF">UFOPK1726_01097</name>
</gene>
<proteinExistence type="predicted"/>
<feature type="compositionally biased region" description="Basic and acidic residues" evidence="1">
    <location>
        <begin position="334"/>
        <end position="354"/>
    </location>
</feature>
<accession>A0A6J6F4X7</accession>
<reference evidence="2" key="1">
    <citation type="submission" date="2020-05" db="EMBL/GenBank/DDBJ databases">
        <authorList>
            <person name="Chiriac C."/>
            <person name="Salcher M."/>
            <person name="Ghai R."/>
            <person name="Kavagutti S V."/>
        </authorList>
    </citation>
    <scope>NUCLEOTIDE SEQUENCE</scope>
</reference>
<organism evidence="2">
    <name type="scientific">freshwater metagenome</name>
    <dbReference type="NCBI Taxonomy" id="449393"/>
    <lineage>
        <taxon>unclassified sequences</taxon>
        <taxon>metagenomes</taxon>
        <taxon>ecological metagenomes</taxon>
    </lineage>
</organism>
<protein>
    <submittedName>
        <fullName evidence="2">Unannotated protein</fullName>
    </submittedName>
</protein>
<dbReference type="EMBL" id="CAEZTT010000154">
    <property type="protein sequence ID" value="CAB4583851.1"/>
    <property type="molecule type" value="Genomic_DNA"/>
</dbReference>
<feature type="region of interest" description="Disordered" evidence="1">
    <location>
        <begin position="328"/>
        <end position="354"/>
    </location>
</feature>
<evidence type="ECO:0000313" key="2">
    <source>
        <dbReference type="EMBL" id="CAB4583851.1"/>
    </source>
</evidence>
<dbReference type="AlphaFoldDB" id="A0A6J6F4X7"/>